<dbReference type="InterPro" id="IPR001283">
    <property type="entry name" value="CRISP-related"/>
</dbReference>
<protein>
    <submittedName>
        <fullName evidence="2">Peptidase inhibitor 16</fullName>
    </submittedName>
</protein>
<sequence length="144" mass="16292">MTTAEELSQEQKDKIVSMHNKIRYDVKDGDLLELKWDDELASKASGWAQNCQWPHNPDRQSTLGTVGENIAVTKGGIVEGINYLASEKKQWNYETECEVKDGCGHYTQLIWENTEKVGCGLQKCDSISGLDSDFNGYEYLVCNY</sequence>
<dbReference type="InterPro" id="IPR014044">
    <property type="entry name" value="CAP_dom"/>
</dbReference>
<dbReference type="InterPro" id="IPR018244">
    <property type="entry name" value="Allrgn_V5/Tpx1_CS"/>
</dbReference>
<feature type="domain" description="SCP" evidence="1">
    <location>
        <begin position="10"/>
        <end position="144"/>
    </location>
</feature>
<name>A0A8B6ESJ4_MYTGA</name>
<dbReference type="PANTHER" id="PTHR10334">
    <property type="entry name" value="CYSTEINE-RICH SECRETORY PROTEIN-RELATED"/>
    <property type="match status" value="1"/>
</dbReference>
<comment type="caution">
    <text evidence="2">The sequence shown here is derived from an EMBL/GenBank/DDBJ whole genome shotgun (WGS) entry which is preliminary data.</text>
</comment>
<dbReference type="EMBL" id="UYJE01005563">
    <property type="protein sequence ID" value="VDI38240.1"/>
    <property type="molecule type" value="Genomic_DNA"/>
</dbReference>
<evidence type="ECO:0000313" key="3">
    <source>
        <dbReference type="Proteomes" id="UP000596742"/>
    </source>
</evidence>
<organism evidence="2 3">
    <name type="scientific">Mytilus galloprovincialis</name>
    <name type="common">Mediterranean mussel</name>
    <dbReference type="NCBI Taxonomy" id="29158"/>
    <lineage>
        <taxon>Eukaryota</taxon>
        <taxon>Metazoa</taxon>
        <taxon>Spiralia</taxon>
        <taxon>Lophotrochozoa</taxon>
        <taxon>Mollusca</taxon>
        <taxon>Bivalvia</taxon>
        <taxon>Autobranchia</taxon>
        <taxon>Pteriomorphia</taxon>
        <taxon>Mytilida</taxon>
        <taxon>Mytiloidea</taxon>
        <taxon>Mytilidae</taxon>
        <taxon>Mytilinae</taxon>
        <taxon>Mytilus</taxon>
    </lineage>
</organism>
<dbReference type="SUPFAM" id="SSF55797">
    <property type="entry name" value="PR-1-like"/>
    <property type="match status" value="1"/>
</dbReference>
<dbReference type="Pfam" id="PF00188">
    <property type="entry name" value="CAP"/>
    <property type="match status" value="1"/>
</dbReference>
<dbReference type="AlphaFoldDB" id="A0A8B6ESJ4"/>
<dbReference type="InterPro" id="IPR035940">
    <property type="entry name" value="CAP_sf"/>
</dbReference>
<dbReference type="GO" id="GO:0005576">
    <property type="term" value="C:extracellular region"/>
    <property type="evidence" value="ECO:0007669"/>
    <property type="project" value="InterPro"/>
</dbReference>
<dbReference type="Proteomes" id="UP000596742">
    <property type="component" value="Unassembled WGS sequence"/>
</dbReference>
<reference evidence="2" key="1">
    <citation type="submission" date="2018-11" db="EMBL/GenBank/DDBJ databases">
        <authorList>
            <person name="Alioto T."/>
            <person name="Alioto T."/>
        </authorList>
    </citation>
    <scope>NUCLEOTIDE SEQUENCE</scope>
</reference>
<proteinExistence type="predicted"/>
<evidence type="ECO:0000313" key="2">
    <source>
        <dbReference type="EMBL" id="VDI38240.1"/>
    </source>
</evidence>
<accession>A0A8B6ESJ4</accession>
<dbReference type="Gene3D" id="3.40.33.10">
    <property type="entry name" value="CAP"/>
    <property type="match status" value="1"/>
</dbReference>
<dbReference type="SMART" id="SM00198">
    <property type="entry name" value="SCP"/>
    <property type="match status" value="1"/>
</dbReference>
<keyword evidence="3" id="KW-1185">Reference proteome</keyword>
<gene>
    <name evidence="2" type="ORF">MGAL_10B085418</name>
</gene>
<dbReference type="PRINTS" id="PR00837">
    <property type="entry name" value="V5TPXLIKE"/>
</dbReference>
<dbReference type="OrthoDB" id="43654at2759"/>
<evidence type="ECO:0000259" key="1">
    <source>
        <dbReference type="SMART" id="SM00198"/>
    </source>
</evidence>
<dbReference type="PROSITE" id="PS01009">
    <property type="entry name" value="CRISP_1"/>
    <property type="match status" value="1"/>
</dbReference>